<dbReference type="Gene3D" id="1.25.40.10">
    <property type="entry name" value="Tetratricopeptide repeat domain"/>
    <property type="match status" value="1"/>
</dbReference>
<dbReference type="EMBL" id="CATZLL010000003">
    <property type="protein sequence ID" value="CAJ0810852.1"/>
    <property type="molecule type" value="Genomic_DNA"/>
</dbReference>
<feature type="region of interest" description="Disordered" evidence="1">
    <location>
        <begin position="332"/>
        <end position="354"/>
    </location>
</feature>
<gene>
    <name evidence="3" type="ORF">LMG18101_01017</name>
</gene>
<dbReference type="Proteomes" id="UP001189757">
    <property type="component" value="Unassembled WGS sequence"/>
</dbReference>
<dbReference type="InterPro" id="IPR005534">
    <property type="entry name" value="Curli_assmbl/transp-comp_CsgG"/>
</dbReference>
<dbReference type="PROSITE" id="PS51257">
    <property type="entry name" value="PROKAR_LIPOPROTEIN"/>
    <property type="match status" value="1"/>
</dbReference>
<reference evidence="3 4" key="1">
    <citation type="submission" date="2023-07" db="EMBL/GenBank/DDBJ databases">
        <authorList>
            <person name="Peeters C."/>
        </authorList>
    </citation>
    <scope>NUCLEOTIDE SEQUENCE [LARGE SCALE GENOMIC DNA]</scope>
    <source>
        <strain evidence="3 4">LMG 18101</strain>
    </source>
</reference>
<feature type="signal peptide" evidence="2">
    <location>
        <begin position="1"/>
        <end position="37"/>
    </location>
</feature>
<protein>
    <recommendedName>
        <fullName evidence="5">Tetratricopeptide repeat protein</fullName>
    </recommendedName>
</protein>
<evidence type="ECO:0000313" key="3">
    <source>
        <dbReference type="EMBL" id="CAJ0810852.1"/>
    </source>
</evidence>
<evidence type="ECO:0000256" key="2">
    <source>
        <dbReference type="SAM" id="SignalP"/>
    </source>
</evidence>
<dbReference type="Gene3D" id="3.40.50.10610">
    <property type="entry name" value="ABC-type transport auxiliary lipoprotein component"/>
    <property type="match status" value="1"/>
</dbReference>
<accession>A0ABN9JG62</accession>
<dbReference type="SUPFAM" id="SSF48452">
    <property type="entry name" value="TPR-like"/>
    <property type="match status" value="1"/>
</dbReference>
<evidence type="ECO:0000313" key="4">
    <source>
        <dbReference type="Proteomes" id="UP001189757"/>
    </source>
</evidence>
<proteinExistence type="predicted"/>
<comment type="caution">
    <text evidence="3">The sequence shown here is derived from an EMBL/GenBank/DDBJ whole genome shotgun (WGS) entry which is preliminary data.</text>
</comment>
<feature type="chain" id="PRO_5046373544" description="Tetratricopeptide repeat protein" evidence="2">
    <location>
        <begin position="38"/>
        <end position="354"/>
    </location>
</feature>
<name>A0ABN9JG62_9RALS</name>
<keyword evidence="4" id="KW-1185">Reference proteome</keyword>
<evidence type="ECO:0008006" key="5">
    <source>
        <dbReference type="Google" id="ProtNLM"/>
    </source>
</evidence>
<keyword evidence="2" id="KW-0732">Signal</keyword>
<organism evidence="3 4">
    <name type="scientific">Ralstonia flaminis</name>
    <dbReference type="NCBI Taxonomy" id="3058597"/>
    <lineage>
        <taxon>Bacteria</taxon>
        <taxon>Pseudomonadati</taxon>
        <taxon>Pseudomonadota</taxon>
        <taxon>Betaproteobacteria</taxon>
        <taxon>Burkholderiales</taxon>
        <taxon>Burkholderiaceae</taxon>
        <taxon>Ralstonia</taxon>
    </lineage>
</organism>
<dbReference type="Pfam" id="PF03783">
    <property type="entry name" value="CsgG"/>
    <property type="match status" value="1"/>
</dbReference>
<evidence type="ECO:0000256" key="1">
    <source>
        <dbReference type="SAM" id="MobiDB-lite"/>
    </source>
</evidence>
<sequence>MGVKKATVRTTSKSVYRTCAALLIAPFVLLGCASNTAPVSMQFAAKTDAAKYRRVAVLPFDGDGGAKATVDFESMLSSVRYEQRPYFTIVDRQQLLNVIGELALQRSGLVDPRSASKIGRLTGAEALYGGTVVIAPIAYKYSTESRTVCPKDKDKKCFTTQVRCTTKTARFELTPRLVEVTRGTVVYSETKVGLASSYRCDDQATDDPEQVLLAKAAASAFQQAREDVAPYEKNVLVKFQSNEDGIDPQSLETFRGSLEFANAGRFDRACTQWGELARANPSSFALQYNLAVCDEVSGRLDSALVKYQQVDSTLTKPNPDVNAALVRVREGIAQQDKLKKKPGDPRASAPQATR</sequence>
<dbReference type="InterPro" id="IPR011990">
    <property type="entry name" value="TPR-like_helical_dom_sf"/>
</dbReference>